<name>I4C7Z3_DESTA</name>
<evidence type="ECO:0000313" key="1">
    <source>
        <dbReference type="EMBL" id="AFM25684.1"/>
    </source>
</evidence>
<dbReference type="HOGENOM" id="CLU_2394971_0_0_7"/>
<protein>
    <submittedName>
        <fullName evidence="1">Uncharacterized protein</fullName>
    </submittedName>
</protein>
<accession>I4C7Z3</accession>
<evidence type="ECO:0000313" key="2">
    <source>
        <dbReference type="Proteomes" id="UP000006055"/>
    </source>
</evidence>
<keyword evidence="2" id="KW-1185">Reference proteome</keyword>
<proteinExistence type="predicted"/>
<reference evidence="2" key="1">
    <citation type="submission" date="2012-06" db="EMBL/GenBank/DDBJ databases">
        <title>Complete sequence of chromosome of Desulfomonile tiedjei DSM 6799.</title>
        <authorList>
            <person name="Lucas S."/>
            <person name="Copeland A."/>
            <person name="Lapidus A."/>
            <person name="Glavina del Rio T."/>
            <person name="Dalin E."/>
            <person name="Tice H."/>
            <person name="Bruce D."/>
            <person name="Goodwin L."/>
            <person name="Pitluck S."/>
            <person name="Peters L."/>
            <person name="Ovchinnikova G."/>
            <person name="Zeytun A."/>
            <person name="Lu M."/>
            <person name="Kyrpides N."/>
            <person name="Mavromatis K."/>
            <person name="Ivanova N."/>
            <person name="Brettin T."/>
            <person name="Detter J.C."/>
            <person name="Han C."/>
            <person name="Larimer F."/>
            <person name="Land M."/>
            <person name="Hauser L."/>
            <person name="Markowitz V."/>
            <person name="Cheng J.-F."/>
            <person name="Hugenholtz P."/>
            <person name="Woyke T."/>
            <person name="Wu D."/>
            <person name="Spring S."/>
            <person name="Schroeder M."/>
            <person name="Brambilla E."/>
            <person name="Klenk H.-P."/>
            <person name="Eisen J.A."/>
        </authorList>
    </citation>
    <scope>NUCLEOTIDE SEQUENCE [LARGE SCALE GENOMIC DNA]</scope>
    <source>
        <strain evidence="2">ATCC 49306 / DSM 6799 / DCB-1</strain>
    </source>
</reference>
<dbReference type="KEGG" id="dti:Desti_3020"/>
<dbReference type="STRING" id="706587.Desti_3020"/>
<gene>
    <name evidence="1" type="ordered locus">Desti_3020</name>
</gene>
<dbReference type="Proteomes" id="UP000006055">
    <property type="component" value="Chromosome"/>
</dbReference>
<sequence length="93" mass="10430">MHTDSNTGNPIFFWFFGSLIGNIERSLFGRSRQISFATNGTPLLRFGDMPGPDLLPPVGGITSLNAHSYQSHAKSFISSMTYRWVFLLFSKKL</sequence>
<organism evidence="1 2">
    <name type="scientific">Desulfomonile tiedjei (strain ATCC 49306 / DSM 6799 / DCB-1)</name>
    <dbReference type="NCBI Taxonomy" id="706587"/>
    <lineage>
        <taxon>Bacteria</taxon>
        <taxon>Pseudomonadati</taxon>
        <taxon>Thermodesulfobacteriota</taxon>
        <taxon>Desulfomonilia</taxon>
        <taxon>Desulfomonilales</taxon>
        <taxon>Desulfomonilaceae</taxon>
        <taxon>Desulfomonile</taxon>
    </lineage>
</organism>
<dbReference type="AlphaFoldDB" id="I4C7Z3"/>
<dbReference type="EMBL" id="CP003360">
    <property type="protein sequence ID" value="AFM25684.1"/>
    <property type="molecule type" value="Genomic_DNA"/>
</dbReference>